<sequence>MNIKQLEYFLSVAQLKSFTKTAEQFFISQTAISQQIKALEHELGVTLLHRNNRIVELTAAGEVFYSDAKNIINNIHASKERVANAAMGIQGSLNVGFLPMHGDTLLADILGDFYKKNPLIEINIADDNITQLYKALFDGQLDVIFTIDYELENYPSIDYLNLPPIPLYAVVNKTHRLSNLKSLPIDLLSEEAFIVISYSNNLPYGVDRLIKICDSGQFVPKIKHKVPSFEAALVMVEAGLGVSVLPNYNRNHHTNVVYIPIEQCQEHVKPIVAWNTESLNPTLNLFLRQLKSTISMLA</sequence>
<dbReference type="InterPro" id="IPR036388">
    <property type="entry name" value="WH-like_DNA-bd_sf"/>
</dbReference>
<name>A0A0Q2M711_VIBFU</name>
<evidence type="ECO:0000313" key="7">
    <source>
        <dbReference type="Proteomes" id="UP000051221"/>
    </source>
</evidence>
<dbReference type="SUPFAM" id="SSF53850">
    <property type="entry name" value="Periplasmic binding protein-like II"/>
    <property type="match status" value="1"/>
</dbReference>
<dbReference type="RefSeq" id="WP_055467063.1">
    <property type="nucleotide sequence ID" value="NZ_LKHS01000027.1"/>
</dbReference>
<comment type="similarity">
    <text evidence="1">Belongs to the LysR transcriptional regulatory family.</text>
</comment>
<dbReference type="CDD" id="cd08414">
    <property type="entry name" value="PBP2_LTTR_aromatics_like"/>
    <property type="match status" value="1"/>
</dbReference>
<dbReference type="InParanoid" id="A0A0Q2M711"/>
<dbReference type="InterPro" id="IPR036390">
    <property type="entry name" value="WH_DNA-bd_sf"/>
</dbReference>
<dbReference type="Gene3D" id="1.10.10.10">
    <property type="entry name" value="Winged helix-like DNA-binding domain superfamily/Winged helix DNA-binding domain"/>
    <property type="match status" value="1"/>
</dbReference>
<reference evidence="6 7" key="1">
    <citation type="submission" date="2015-08" db="EMBL/GenBank/DDBJ databases">
        <title>Antibacterial properties of a collection of Vibrionaceae strains.</title>
        <authorList>
            <person name="Giubergia S."/>
        </authorList>
    </citation>
    <scope>NUCLEOTIDE SEQUENCE [LARGE SCALE GENOMIC DNA]</scope>
    <source>
        <strain evidence="6 7">S0821</strain>
    </source>
</reference>
<keyword evidence="4" id="KW-0804">Transcription</keyword>
<protein>
    <recommendedName>
        <fullName evidence="5">HTH lysR-type domain-containing protein</fullName>
    </recommendedName>
</protein>
<organism evidence="6 7">
    <name type="scientific">Vibrio furnissii</name>
    <dbReference type="NCBI Taxonomy" id="29494"/>
    <lineage>
        <taxon>Bacteria</taxon>
        <taxon>Pseudomonadati</taxon>
        <taxon>Pseudomonadota</taxon>
        <taxon>Gammaproteobacteria</taxon>
        <taxon>Vibrionales</taxon>
        <taxon>Vibrionaceae</taxon>
        <taxon>Vibrio</taxon>
    </lineage>
</organism>
<dbReference type="InterPro" id="IPR005119">
    <property type="entry name" value="LysR_subst-bd"/>
</dbReference>
<dbReference type="GO" id="GO:0003677">
    <property type="term" value="F:DNA binding"/>
    <property type="evidence" value="ECO:0007669"/>
    <property type="project" value="UniProtKB-KW"/>
</dbReference>
<evidence type="ECO:0000256" key="4">
    <source>
        <dbReference type="ARBA" id="ARBA00023163"/>
    </source>
</evidence>
<dbReference type="FunFam" id="1.10.10.10:FF:000001">
    <property type="entry name" value="LysR family transcriptional regulator"/>
    <property type="match status" value="1"/>
</dbReference>
<keyword evidence="3" id="KW-0238">DNA-binding</keyword>
<evidence type="ECO:0000256" key="1">
    <source>
        <dbReference type="ARBA" id="ARBA00009437"/>
    </source>
</evidence>
<evidence type="ECO:0000256" key="3">
    <source>
        <dbReference type="ARBA" id="ARBA00023125"/>
    </source>
</evidence>
<proteinExistence type="inferred from homology"/>
<keyword evidence="2" id="KW-0805">Transcription regulation</keyword>
<dbReference type="Gene3D" id="3.40.190.10">
    <property type="entry name" value="Periplasmic binding protein-like II"/>
    <property type="match status" value="2"/>
</dbReference>
<dbReference type="InterPro" id="IPR000847">
    <property type="entry name" value="LysR_HTH_N"/>
</dbReference>
<evidence type="ECO:0000259" key="5">
    <source>
        <dbReference type="PROSITE" id="PS50931"/>
    </source>
</evidence>
<feature type="domain" description="HTH lysR-type" evidence="5">
    <location>
        <begin position="1"/>
        <end position="58"/>
    </location>
</feature>
<dbReference type="Pfam" id="PF00126">
    <property type="entry name" value="HTH_1"/>
    <property type="match status" value="1"/>
</dbReference>
<dbReference type="SUPFAM" id="SSF46785">
    <property type="entry name" value="Winged helix' DNA-binding domain"/>
    <property type="match status" value="1"/>
</dbReference>
<comment type="caution">
    <text evidence="6">The sequence shown here is derived from an EMBL/GenBank/DDBJ whole genome shotgun (WGS) entry which is preliminary data.</text>
</comment>
<accession>A0A0Q2M711</accession>
<dbReference type="PANTHER" id="PTHR30346">
    <property type="entry name" value="TRANSCRIPTIONAL DUAL REGULATOR HCAR-RELATED"/>
    <property type="match status" value="1"/>
</dbReference>
<evidence type="ECO:0000256" key="2">
    <source>
        <dbReference type="ARBA" id="ARBA00023015"/>
    </source>
</evidence>
<dbReference type="EMBL" id="LKHS01000027">
    <property type="protein sequence ID" value="KQH83873.1"/>
    <property type="molecule type" value="Genomic_DNA"/>
</dbReference>
<dbReference type="PROSITE" id="PS50931">
    <property type="entry name" value="HTH_LYSR"/>
    <property type="match status" value="1"/>
</dbReference>
<dbReference type="Proteomes" id="UP000051221">
    <property type="component" value="Unassembled WGS sequence"/>
</dbReference>
<gene>
    <name evidence="6" type="ORF">AMR76_20705</name>
</gene>
<dbReference type="GO" id="GO:0032993">
    <property type="term" value="C:protein-DNA complex"/>
    <property type="evidence" value="ECO:0007669"/>
    <property type="project" value="TreeGrafter"/>
</dbReference>
<dbReference type="GO" id="GO:0003700">
    <property type="term" value="F:DNA-binding transcription factor activity"/>
    <property type="evidence" value="ECO:0007669"/>
    <property type="project" value="InterPro"/>
</dbReference>
<dbReference type="PRINTS" id="PR00039">
    <property type="entry name" value="HTHLYSR"/>
</dbReference>
<dbReference type="Pfam" id="PF03466">
    <property type="entry name" value="LysR_substrate"/>
    <property type="match status" value="1"/>
</dbReference>
<keyword evidence="7" id="KW-1185">Reference proteome</keyword>
<evidence type="ECO:0000313" key="6">
    <source>
        <dbReference type="EMBL" id="KQH83873.1"/>
    </source>
</evidence>
<dbReference type="PANTHER" id="PTHR30346:SF0">
    <property type="entry name" value="HCA OPERON TRANSCRIPTIONAL ACTIVATOR HCAR"/>
    <property type="match status" value="1"/>
</dbReference>
<dbReference type="AlphaFoldDB" id="A0A0Q2M711"/>